<keyword evidence="3" id="KW-0249">Electron transport</keyword>
<dbReference type="PIRSF" id="PIRSF000077">
    <property type="entry name" value="Thioredoxin"/>
    <property type="match status" value="1"/>
</dbReference>
<keyword evidence="5 9" id="KW-0676">Redox-active center</keyword>
<comment type="caution">
    <text evidence="11">The sequence shown here is derived from an EMBL/GenBank/DDBJ whole genome shotgun (WGS) entry which is preliminary data.</text>
</comment>
<dbReference type="FunFam" id="3.40.30.10:FF:000001">
    <property type="entry name" value="Thioredoxin"/>
    <property type="match status" value="1"/>
</dbReference>
<dbReference type="PROSITE" id="PS00194">
    <property type="entry name" value="THIOREDOXIN_1"/>
    <property type="match status" value="1"/>
</dbReference>
<evidence type="ECO:0000256" key="6">
    <source>
        <dbReference type="NCBIfam" id="TIGR01068"/>
    </source>
</evidence>
<evidence type="ECO:0000256" key="7">
    <source>
        <dbReference type="PIRNR" id="PIRNR000077"/>
    </source>
</evidence>
<evidence type="ECO:0000256" key="2">
    <source>
        <dbReference type="ARBA" id="ARBA00022448"/>
    </source>
</evidence>
<comment type="similarity">
    <text evidence="1 7">Belongs to the thioredoxin family.</text>
</comment>
<dbReference type="GO" id="GO:0045454">
    <property type="term" value="P:cell redox homeostasis"/>
    <property type="evidence" value="ECO:0007669"/>
    <property type="project" value="TreeGrafter"/>
</dbReference>
<dbReference type="SUPFAM" id="SSF52833">
    <property type="entry name" value="Thioredoxin-like"/>
    <property type="match status" value="1"/>
</dbReference>
<evidence type="ECO:0000313" key="12">
    <source>
        <dbReference type="Proteomes" id="UP000275394"/>
    </source>
</evidence>
<keyword evidence="12" id="KW-1185">Reference proteome</keyword>
<feature type="site" description="Deprotonates C-terminal active site Cys" evidence="8">
    <location>
        <position position="24"/>
    </location>
</feature>
<dbReference type="InterPro" id="IPR013766">
    <property type="entry name" value="Thioredoxin_domain"/>
</dbReference>
<dbReference type="CDD" id="cd02947">
    <property type="entry name" value="TRX_family"/>
    <property type="match status" value="1"/>
</dbReference>
<dbReference type="RefSeq" id="WP_123711478.1">
    <property type="nucleotide sequence ID" value="NZ_RKHR01000003.1"/>
</dbReference>
<dbReference type="InterPro" id="IPR005746">
    <property type="entry name" value="Thioredoxin"/>
</dbReference>
<dbReference type="InterPro" id="IPR036249">
    <property type="entry name" value="Thioredoxin-like_sf"/>
</dbReference>
<evidence type="ECO:0000256" key="1">
    <source>
        <dbReference type="ARBA" id="ARBA00008987"/>
    </source>
</evidence>
<dbReference type="EMBL" id="RKHR01000003">
    <property type="protein sequence ID" value="ROS05585.1"/>
    <property type="molecule type" value="Genomic_DNA"/>
</dbReference>
<evidence type="ECO:0000256" key="8">
    <source>
        <dbReference type="PIRSR" id="PIRSR000077-1"/>
    </source>
</evidence>
<organism evidence="11 12">
    <name type="scientific">Sinobacterium caligoides</name>
    <dbReference type="NCBI Taxonomy" id="933926"/>
    <lineage>
        <taxon>Bacteria</taxon>
        <taxon>Pseudomonadati</taxon>
        <taxon>Pseudomonadota</taxon>
        <taxon>Gammaproteobacteria</taxon>
        <taxon>Cellvibrionales</taxon>
        <taxon>Spongiibacteraceae</taxon>
        <taxon>Sinobacterium</taxon>
    </lineage>
</organism>
<name>A0A3N2E1Y9_9GAMM</name>
<dbReference type="PROSITE" id="PS51352">
    <property type="entry name" value="THIOREDOXIN_2"/>
    <property type="match status" value="1"/>
</dbReference>
<accession>A0A3N2E1Y9</accession>
<dbReference type="GO" id="GO:0005829">
    <property type="term" value="C:cytosol"/>
    <property type="evidence" value="ECO:0007669"/>
    <property type="project" value="TreeGrafter"/>
</dbReference>
<dbReference type="Gene3D" id="3.40.30.10">
    <property type="entry name" value="Glutaredoxin"/>
    <property type="match status" value="1"/>
</dbReference>
<dbReference type="Pfam" id="PF00085">
    <property type="entry name" value="Thioredoxin"/>
    <property type="match status" value="1"/>
</dbReference>
<feature type="active site" description="Nucleophile" evidence="8">
    <location>
        <position position="30"/>
    </location>
</feature>
<dbReference type="GO" id="GO:0015035">
    <property type="term" value="F:protein-disulfide reductase activity"/>
    <property type="evidence" value="ECO:0007669"/>
    <property type="project" value="UniProtKB-UniRule"/>
</dbReference>
<dbReference type="PANTHER" id="PTHR45663:SF11">
    <property type="entry name" value="GEO12009P1"/>
    <property type="match status" value="1"/>
</dbReference>
<dbReference type="InterPro" id="IPR017937">
    <property type="entry name" value="Thioredoxin_CS"/>
</dbReference>
<keyword evidence="4 9" id="KW-1015">Disulfide bond</keyword>
<dbReference type="PRINTS" id="PR00421">
    <property type="entry name" value="THIOREDOXIN"/>
</dbReference>
<dbReference type="Proteomes" id="UP000275394">
    <property type="component" value="Unassembled WGS sequence"/>
</dbReference>
<dbReference type="PANTHER" id="PTHR45663">
    <property type="entry name" value="GEO12009P1"/>
    <property type="match status" value="1"/>
</dbReference>
<keyword evidence="2" id="KW-0813">Transport</keyword>
<evidence type="ECO:0000256" key="5">
    <source>
        <dbReference type="ARBA" id="ARBA00023284"/>
    </source>
</evidence>
<dbReference type="AlphaFoldDB" id="A0A3N2E1Y9"/>
<feature type="disulfide bond" description="Redox-active" evidence="9">
    <location>
        <begin position="30"/>
        <end position="33"/>
    </location>
</feature>
<evidence type="ECO:0000256" key="4">
    <source>
        <dbReference type="ARBA" id="ARBA00023157"/>
    </source>
</evidence>
<evidence type="ECO:0000256" key="9">
    <source>
        <dbReference type="PIRSR" id="PIRSR000077-4"/>
    </source>
</evidence>
<dbReference type="NCBIfam" id="TIGR01068">
    <property type="entry name" value="thioredoxin"/>
    <property type="match status" value="1"/>
</dbReference>
<evidence type="ECO:0000313" key="11">
    <source>
        <dbReference type="EMBL" id="ROS05585.1"/>
    </source>
</evidence>
<proteinExistence type="inferred from homology"/>
<feature type="site" description="Contributes to redox potential value" evidence="8">
    <location>
        <position position="32"/>
    </location>
</feature>
<gene>
    <name evidence="11" type="ORF">EDC56_1125</name>
</gene>
<evidence type="ECO:0000259" key="10">
    <source>
        <dbReference type="PROSITE" id="PS51352"/>
    </source>
</evidence>
<feature type="active site" description="Nucleophile" evidence="8">
    <location>
        <position position="33"/>
    </location>
</feature>
<dbReference type="OrthoDB" id="9790390at2"/>
<protein>
    <recommendedName>
        <fullName evidence="6 7">Thioredoxin</fullName>
    </recommendedName>
</protein>
<sequence length="107" mass="11749">MAKYIELTNDNFDATTNNGVSLIDFWAPWCGPCRMMAPTIEELAEDFDGQASICKINADTQQDLLSKFGIKSVPTIILMKHGEPLETIQGACSKNKLTDAINALLID</sequence>
<evidence type="ECO:0000256" key="3">
    <source>
        <dbReference type="ARBA" id="ARBA00022982"/>
    </source>
</evidence>
<feature type="domain" description="Thioredoxin" evidence="10">
    <location>
        <begin position="1"/>
        <end position="106"/>
    </location>
</feature>
<feature type="site" description="Contributes to redox potential value" evidence="8">
    <location>
        <position position="31"/>
    </location>
</feature>
<reference evidence="11 12" key="1">
    <citation type="submission" date="2018-11" db="EMBL/GenBank/DDBJ databases">
        <title>Genomic Encyclopedia of Type Strains, Phase IV (KMG-IV): sequencing the most valuable type-strain genomes for metagenomic binning, comparative biology and taxonomic classification.</title>
        <authorList>
            <person name="Goeker M."/>
        </authorList>
    </citation>
    <scope>NUCLEOTIDE SEQUENCE [LARGE SCALE GENOMIC DNA]</scope>
    <source>
        <strain evidence="11 12">DSM 100316</strain>
    </source>
</reference>